<evidence type="ECO:0000259" key="3">
    <source>
        <dbReference type="PROSITE" id="PS51178"/>
    </source>
</evidence>
<dbReference type="CDD" id="cd06576">
    <property type="entry name" value="PASTA_Pbp2x-like_1"/>
    <property type="match status" value="1"/>
</dbReference>
<dbReference type="Pfam" id="PF03793">
    <property type="entry name" value="PASTA"/>
    <property type="match status" value="1"/>
</dbReference>
<reference evidence="4" key="1">
    <citation type="submission" date="2019-08" db="EMBL/GenBank/DDBJ databases">
        <authorList>
            <person name="Kucharzyk K."/>
            <person name="Murdoch R.W."/>
            <person name="Higgins S."/>
            <person name="Loffler F."/>
        </authorList>
    </citation>
    <scope>NUCLEOTIDE SEQUENCE</scope>
</reference>
<comment type="caution">
    <text evidence="4">The sequence shown here is derived from an EMBL/GenBank/DDBJ whole genome shotgun (WGS) entry which is preliminary data.</text>
</comment>
<dbReference type="InterPro" id="IPR012338">
    <property type="entry name" value="Beta-lactam/transpept-like"/>
</dbReference>
<dbReference type="GO" id="GO:0005886">
    <property type="term" value="C:plasma membrane"/>
    <property type="evidence" value="ECO:0007669"/>
    <property type="project" value="TreeGrafter"/>
</dbReference>
<dbReference type="PANTHER" id="PTHR30627:SF1">
    <property type="entry name" value="PEPTIDOGLYCAN D,D-TRANSPEPTIDASE FTSI"/>
    <property type="match status" value="1"/>
</dbReference>
<dbReference type="PANTHER" id="PTHR30627">
    <property type="entry name" value="PEPTIDOGLYCAN D,D-TRANSPEPTIDASE"/>
    <property type="match status" value="1"/>
</dbReference>
<dbReference type="InterPro" id="IPR001460">
    <property type="entry name" value="PCN-bd_Tpept"/>
</dbReference>
<keyword evidence="2" id="KW-0472">Membrane</keyword>
<evidence type="ECO:0000256" key="1">
    <source>
        <dbReference type="ARBA" id="ARBA00004370"/>
    </source>
</evidence>
<evidence type="ECO:0000256" key="2">
    <source>
        <dbReference type="ARBA" id="ARBA00023136"/>
    </source>
</evidence>
<protein>
    <submittedName>
        <fullName evidence="4">Stage V sporulation protein D</fullName>
    </submittedName>
</protein>
<dbReference type="GO" id="GO:0008658">
    <property type="term" value="F:penicillin binding"/>
    <property type="evidence" value="ECO:0007669"/>
    <property type="project" value="InterPro"/>
</dbReference>
<gene>
    <name evidence="4" type="primary">spoVD_23</name>
    <name evidence="4" type="ORF">SDC9_193263</name>
</gene>
<dbReference type="SMART" id="SM00740">
    <property type="entry name" value="PASTA"/>
    <property type="match status" value="1"/>
</dbReference>
<evidence type="ECO:0000313" key="4">
    <source>
        <dbReference type="EMBL" id="MPN45694.1"/>
    </source>
</evidence>
<dbReference type="SUPFAM" id="SSF54184">
    <property type="entry name" value="Penicillin-binding protein 2x (pbp-2x), c-terminal domain"/>
    <property type="match status" value="1"/>
</dbReference>
<dbReference type="SUPFAM" id="SSF56601">
    <property type="entry name" value="beta-lactamase/transpeptidase-like"/>
    <property type="match status" value="1"/>
</dbReference>
<comment type="subcellular location">
    <subcellularLocation>
        <location evidence="1">Membrane</location>
    </subcellularLocation>
</comment>
<proteinExistence type="predicted"/>
<dbReference type="GO" id="GO:0071555">
    <property type="term" value="P:cell wall organization"/>
    <property type="evidence" value="ECO:0007669"/>
    <property type="project" value="TreeGrafter"/>
</dbReference>
<name>A0A645IBL6_9ZZZZ</name>
<dbReference type="Gene3D" id="3.30.10.20">
    <property type="match status" value="1"/>
</dbReference>
<dbReference type="Gene3D" id="3.30.450.330">
    <property type="match status" value="1"/>
</dbReference>
<organism evidence="4">
    <name type="scientific">bioreactor metagenome</name>
    <dbReference type="NCBI Taxonomy" id="1076179"/>
    <lineage>
        <taxon>unclassified sequences</taxon>
        <taxon>metagenomes</taxon>
        <taxon>ecological metagenomes</taxon>
    </lineage>
</organism>
<dbReference type="InterPro" id="IPR005543">
    <property type="entry name" value="PASTA_dom"/>
</dbReference>
<accession>A0A645IBL6</accession>
<feature type="domain" description="PASTA" evidence="3">
    <location>
        <begin position="108"/>
        <end position="172"/>
    </location>
</feature>
<dbReference type="EMBL" id="VSSQ01105778">
    <property type="protein sequence ID" value="MPN45694.1"/>
    <property type="molecule type" value="Genomic_DNA"/>
</dbReference>
<dbReference type="AlphaFoldDB" id="A0A645IBL6"/>
<dbReference type="Pfam" id="PF00905">
    <property type="entry name" value="Transpeptidase"/>
    <property type="match status" value="1"/>
</dbReference>
<dbReference type="PROSITE" id="PS51178">
    <property type="entry name" value="PASTA"/>
    <property type="match status" value="1"/>
</dbReference>
<sequence length="172" mass="18550">MSILESVVSVGSGNKAYIPGYRIGGKTGTAQKVIDGRYASGKYICSFIGIAPTDDPQIVVLAIVDEPTGVMAFGSSTAGPIVKEVMNDSLKYLGVEPKYSEEEKKEFEKTQVEVPDVRNISIEDAVKVLEEAKLNPNLDTDINIEKGTKVVDMFPKPGVKVAEGSGIMLYFK</sequence>
<dbReference type="InterPro" id="IPR050515">
    <property type="entry name" value="Beta-lactam/transpept"/>
</dbReference>